<dbReference type="Proteomes" id="UP000078454">
    <property type="component" value="Unassembled WGS sequence"/>
</dbReference>
<dbReference type="InterPro" id="IPR013324">
    <property type="entry name" value="RNA_pol_sigma_r3/r4-like"/>
</dbReference>
<dbReference type="OrthoDB" id="2598377at2"/>
<protein>
    <recommendedName>
        <fullName evidence="1">RNA polymerase sigma-70 region 4 domain-containing protein</fullName>
    </recommendedName>
</protein>
<dbReference type="SUPFAM" id="SSF88659">
    <property type="entry name" value="Sigma3 and sigma4 domains of RNA polymerase sigma factors"/>
    <property type="match status" value="1"/>
</dbReference>
<organism evidence="2 3">
    <name type="scientific">Paenibacillus oryzisoli</name>
    <dbReference type="NCBI Taxonomy" id="1850517"/>
    <lineage>
        <taxon>Bacteria</taxon>
        <taxon>Bacillati</taxon>
        <taxon>Bacillota</taxon>
        <taxon>Bacilli</taxon>
        <taxon>Bacillales</taxon>
        <taxon>Paenibacillaceae</taxon>
        <taxon>Paenibacillus</taxon>
    </lineage>
</organism>
<dbReference type="InterPro" id="IPR007630">
    <property type="entry name" value="RNA_pol_sigma70_r4"/>
</dbReference>
<proteinExistence type="predicted"/>
<keyword evidence="3" id="KW-1185">Reference proteome</keyword>
<evidence type="ECO:0000313" key="2">
    <source>
        <dbReference type="EMBL" id="OAS19255.1"/>
    </source>
</evidence>
<sequence>MSKVEELLKRYLPYKHAVNVYERHKPIPSAGIANYSGMPGGSGAPERFFALVGKPADMGYTSDKDYLDYQKYKTAVIEIEGALDTLTEEQLSVIRLKWMQDITLQQISKRKHCGVTTVKKHHRLAMGRLTDALRFTKLVEIETHEKARECDLYATVI</sequence>
<gene>
    <name evidence="2" type="ORF">A8708_26455</name>
</gene>
<dbReference type="Pfam" id="PF04545">
    <property type="entry name" value="Sigma70_r4"/>
    <property type="match status" value="1"/>
</dbReference>
<dbReference type="EMBL" id="LYPB01000058">
    <property type="protein sequence ID" value="OAS19255.1"/>
    <property type="molecule type" value="Genomic_DNA"/>
</dbReference>
<comment type="caution">
    <text evidence="2">The sequence shown here is derived from an EMBL/GenBank/DDBJ whole genome shotgun (WGS) entry which is preliminary data.</text>
</comment>
<name>A0A198ADU1_9BACL</name>
<dbReference type="GO" id="GO:0003700">
    <property type="term" value="F:DNA-binding transcription factor activity"/>
    <property type="evidence" value="ECO:0007669"/>
    <property type="project" value="InterPro"/>
</dbReference>
<dbReference type="GO" id="GO:0006352">
    <property type="term" value="P:DNA-templated transcription initiation"/>
    <property type="evidence" value="ECO:0007669"/>
    <property type="project" value="InterPro"/>
</dbReference>
<feature type="domain" description="RNA polymerase sigma-70 region 4" evidence="1">
    <location>
        <begin position="82"/>
        <end position="129"/>
    </location>
</feature>
<dbReference type="STRING" id="1850517.A8708_26455"/>
<dbReference type="InterPro" id="IPR036388">
    <property type="entry name" value="WH-like_DNA-bd_sf"/>
</dbReference>
<dbReference type="RefSeq" id="WP_068663653.1">
    <property type="nucleotide sequence ID" value="NZ_LYPB01000058.1"/>
</dbReference>
<accession>A0A198ADU1</accession>
<dbReference type="AlphaFoldDB" id="A0A198ADU1"/>
<reference evidence="2 3" key="1">
    <citation type="submission" date="2016-05" db="EMBL/GenBank/DDBJ databases">
        <title>Paenibacillus sp. 1ZS3-15 nov., isolated from the rhizosphere soil.</title>
        <authorList>
            <person name="Zhang X.X."/>
            <person name="Zhang J."/>
        </authorList>
    </citation>
    <scope>NUCLEOTIDE SEQUENCE [LARGE SCALE GENOMIC DNA]</scope>
    <source>
        <strain evidence="2 3">1ZS3-15</strain>
    </source>
</reference>
<evidence type="ECO:0000313" key="3">
    <source>
        <dbReference type="Proteomes" id="UP000078454"/>
    </source>
</evidence>
<dbReference type="Gene3D" id="1.10.10.10">
    <property type="entry name" value="Winged helix-like DNA-binding domain superfamily/Winged helix DNA-binding domain"/>
    <property type="match status" value="1"/>
</dbReference>
<evidence type="ECO:0000259" key="1">
    <source>
        <dbReference type="Pfam" id="PF04545"/>
    </source>
</evidence>